<evidence type="ECO:0000256" key="10">
    <source>
        <dbReference type="ARBA" id="ARBA00022679"/>
    </source>
</evidence>
<feature type="transmembrane region" description="Helical" evidence="19">
    <location>
        <begin position="85"/>
        <end position="107"/>
    </location>
</feature>
<feature type="transmembrane region" description="Helical" evidence="19">
    <location>
        <begin position="58"/>
        <end position="79"/>
    </location>
</feature>
<dbReference type="eggNOG" id="COG0575">
    <property type="taxonomic scope" value="Bacteria"/>
</dbReference>
<dbReference type="GO" id="GO:0016024">
    <property type="term" value="P:CDP-diacylglycerol biosynthetic process"/>
    <property type="evidence" value="ECO:0007669"/>
    <property type="project" value="UniProtKB-UniPathway"/>
</dbReference>
<evidence type="ECO:0000256" key="1">
    <source>
        <dbReference type="ARBA" id="ARBA00001698"/>
    </source>
</evidence>
<accession>M1LUA6</accession>
<dbReference type="KEGG" id="kde:CDSE_0575"/>
<evidence type="ECO:0000256" key="5">
    <source>
        <dbReference type="ARBA" id="ARBA00010185"/>
    </source>
</evidence>
<dbReference type="UniPathway" id="UPA00557">
    <property type="reaction ID" value="UER00614"/>
</dbReference>
<dbReference type="STRING" id="1208919.CDSE_0575"/>
<keyword evidence="15 19" id="KW-0472">Membrane</keyword>
<sequence length="280" mass="32201">MFELLKQRFITALLLLLILSFSLLSDNKGNFILLITFLVSMVFLEWTRMSIFMFVNNFILYFISFILFSCLFIFSNKILMYSDVFYILLFTVCAIWLLVATISIIYARRFCYIEKIFWSLFSIPACLSVWFSVVLFYVFYGSWFLLSLLIPVWIIDILGYFSGKLIGKVKLAPLVSPGKTIEGSLFGLFFAFLWFILSAYLPGSFACFILEKYSLFVSSVLFFVLCFSSIVGDLFESLLKRNYSLKDSSNFLPGHGGFFDRLDSIIPFLPIAIMISGVIG</sequence>
<evidence type="ECO:0000256" key="8">
    <source>
        <dbReference type="ARBA" id="ARBA00022475"/>
    </source>
</evidence>
<evidence type="ECO:0000256" key="11">
    <source>
        <dbReference type="ARBA" id="ARBA00022692"/>
    </source>
</evidence>
<dbReference type="GO" id="GO:0004605">
    <property type="term" value="F:phosphatidate cytidylyltransferase activity"/>
    <property type="evidence" value="ECO:0007669"/>
    <property type="project" value="UniProtKB-EC"/>
</dbReference>
<evidence type="ECO:0000256" key="14">
    <source>
        <dbReference type="ARBA" id="ARBA00023098"/>
    </source>
</evidence>
<dbReference type="HOGENOM" id="CLU_037294_1_2_4"/>
<dbReference type="PROSITE" id="PS01315">
    <property type="entry name" value="CDS"/>
    <property type="match status" value="1"/>
</dbReference>
<keyword evidence="17" id="KW-1208">Phospholipid metabolism</keyword>
<keyword evidence="8" id="KW-1003">Cell membrane</keyword>
<dbReference type="Pfam" id="PF01148">
    <property type="entry name" value="CTP_transf_1"/>
    <property type="match status" value="1"/>
</dbReference>
<keyword evidence="16" id="KW-0594">Phospholipid biosynthesis</keyword>
<evidence type="ECO:0000256" key="19">
    <source>
        <dbReference type="SAM" id="Phobius"/>
    </source>
</evidence>
<comment type="pathway">
    <text evidence="4">Lipid metabolism.</text>
</comment>
<keyword evidence="10 18" id="KW-0808">Transferase</keyword>
<evidence type="ECO:0000256" key="9">
    <source>
        <dbReference type="ARBA" id="ARBA00022516"/>
    </source>
</evidence>
<keyword evidence="14" id="KW-0443">Lipid metabolism</keyword>
<proteinExistence type="inferred from homology"/>
<dbReference type="AlphaFoldDB" id="M1LUA6"/>
<gene>
    <name evidence="20" type="ORF">CDSE_0575</name>
</gene>
<organism evidence="20 21">
    <name type="scientific">Candidatus Kinetoplastidibacterium desouzai TCC079E</name>
    <dbReference type="NCBI Taxonomy" id="1208919"/>
    <lineage>
        <taxon>Bacteria</taxon>
        <taxon>Pseudomonadati</taxon>
        <taxon>Pseudomonadota</taxon>
        <taxon>Betaproteobacteria</taxon>
        <taxon>Candidatus Kinetoplastidibacterium</taxon>
    </lineage>
</organism>
<feature type="transmembrane region" description="Helical" evidence="19">
    <location>
        <begin position="116"/>
        <end position="137"/>
    </location>
</feature>
<comment type="subcellular location">
    <subcellularLocation>
        <location evidence="2">Cell membrane</location>
        <topology evidence="2">Multi-pass membrane protein</topology>
    </subcellularLocation>
</comment>
<name>M1LUA6_9PROT</name>
<dbReference type="EC" id="2.7.7.41" evidence="6 18"/>
<feature type="transmembrane region" description="Helical" evidence="19">
    <location>
        <begin position="143"/>
        <end position="162"/>
    </location>
</feature>
<evidence type="ECO:0000256" key="2">
    <source>
        <dbReference type="ARBA" id="ARBA00004651"/>
    </source>
</evidence>
<reference evidence="20 21" key="1">
    <citation type="journal article" date="2013" name="Genome Biol. Evol.">
        <title>Genome evolution and phylogenomic analysis of candidatus kinetoplastibacterium, the betaproteobacterial endosymbionts of strigomonas and angomonas.</title>
        <authorList>
            <person name="Alves J.M."/>
            <person name="Serrano M.G."/>
            <person name="Maia da Silva F."/>
            <person name="Voegtly L.J."/>
            <person name="Matveyev A.V."/>
            <person name="Teixeira M.M."/>
            <person name="Camargo E.P."/>
            <person name="Buck G.A."/>
        </authorList>
    </citation>
    <scope>NUCLEOTIDE SEQUENCE [LARGE SCALE GENOMIC DNA]</scope>
    <source>
        <strain evidence="20 21">TCC079E</strain>
    </source>
</reference>
<feature type="transmembrane region" description="Helical" evidence="19">
    <location>
        <begin position="7"/>
        <end position="24"/>
    </location>
</feature>
<dbReference type="PATRIC" id="fig|1208919.3.peg.317"/>
<feature type="transmembrane region" description="Helical" evidence="19">
    <location>
        <begin position="183"/>
        <end position="201"/>
    </location>
</feature>
<comment type="catalytic activity">
    <reaction evidence="1 18">
        <text>a 1,2-diacyl-sn-glycero-3-phosphate + CTP + H(+) = a CDP-1,2-diacyl-sn-glycerol + diphosphate</text>
        <dbReference type="Rhea" id="RHEA:16229"/>
        <dbReference type="ChEBI" id="CHEBI:15378"/>
        <dbReference type="ChEBI" id="CHEBI:33019"/>
        <dbReference type="ChEBI" id="CHEBI:37563"/>
        <dbReference type="ChEBI" id="CHEBI:58332"/>
        <dbReference type="ChEBI" id="CHEBI:58608"/>
        <dbReference type="EC" id="2.7.7.41"/>
    </reaction>
</comment>
<feature type="transmembrane region" description="Helical" evidence="19">
    <location>
        <begin position="213"/>
        <end position="235"/>
    </location>
</feature>
<dbReference type="PANTHER" id="PTHR46382">
    <property type="entry name" value="PHOSPHATIDATE CYTIDYLYLTRANSFERASE"/>
    <property type="match status" value="1"/>
</dbReference>
<keyword evidence="13 19" id="KW-1133">Transmembrane helix</keyword>
<dbReference type="Proteomes" id="UP000011547">
    <property type="component" value="Chromosome"/>
</dbReference>
<dbReference type="InterPro" id="IPR000374">
    <property type="entry name" value="PC_trans"/>
</dbReference>
<evidence type="ECO:0000256" key="16">
    <source>
        <dbReference type="ARBA" id="ARBA00023209"/>
    </source>
</evidence>
<evidence type="ECO:0000256" key="7">
    <source>
        <dbReference type="ARBA" id="ARBA00019373"/>
    </source>
</evidence>
<dbReference type="RefSeq" id="WP_015396290.1">
    <property type="nucleotide sequence ID" value="NC_020294.1"/>
</dbReference>
<dbReference type="GO" id="GO:0005886">
    <property type="term" value="C:plasma membrane"/>
    <property type="evidence" value="ECO:0007669"/>
    <property type="project" value="UniProtKB-SubCell"/>
</dbReference>
<comment type="similarity">
    <text evidence="5 18">Belongs to the CDS family.</text>
</comment>
<evidence type="ECO:0000313" key="21">
    <source>
        <dbReference type="Proteomes" id="UP000011547"/>
    </source>
</evidence>
<dbReference type="PANTHER" id="PTHR46382:SF1">
    <property type="entry name" value="PHOSPHATIDATE CYTIDYLYLTRANSFERASE"/>
    <property type="match status" value="1"/>
</dbReference>
<evidence type="ECO:0000256" key="18">
    <source>
        <dbReference type="RuleBase" id="RU003938"/>
    </source>
</evidence>
<protein>
    <recommendedName>
        <fullName evidence="7 18">Phosphatidate cytidylyltransferase</fullName>
        <ecNumber evidence="6 18">2.7.7.41</ecNumber>
    </recommendedName>
</protein>
<evidence type="ECO:0000256" key="6">
    <source>
        <dbReference type="ARBA" id="ARBA00012487"/>
    </source>
</evidence>
<evidence type="ECO:0000256" key="13">
    <source>
        <dbReference type="ARBA" id="ARBA00022989"/>
    </source>
</evidence>
<evidence type="ECO:0000256" key="12">
    <source>
        <dbReference type="ARBA" id="ARBA00022695"/>
    </source>
</evidence>
<dbReference type="OrthoDB" id="9799199at2"/>
<keyword evidence="11 18" id="KW-0812">Transmembrane</keyword>
<dbReference type="EMBL" id="CP003803">
    <property type="protein sequence ID" value="AGF46879.1"/>
    <property type="molecule type" value="Genomic_DNA"/>
</dbReference>
<keyword evidence="21" id="KW-1185">Reference proteome</keyword>
<evidence type="ECO:0000256" key="15">
    <source>
        <dbReference type="ARBA" id="ARBA00023136"/>
    </source>
</evidence>
<comment type="pathway">
    <text evidence="3 18">Phospholipid metabolism; CDP-diacylglycerol biosynthesis; CDP-diacylglycerol from sn-glycerol 3-phosphate: step 3/3.</text>
</comment>
<keyword evidence="9" id="KW-0444">Lipid biosynthesis</keyword>
<evidence type="ECO:0000256" key="3">
    <source>
        <dbReference type="ARBA" id="ARBA00005119"/>
    </source>
</evidence>
<evidence type="ECO:0000256" key="4">
    <source>
        <dbReference type="ARBA" id="ARBA00005189"/>
    </source>
</evidence>
<keyword evidence="12 18" id="KW-0548">Nucleotidyltransferase</keyword>
<evidence type="ECO:0000256" key="17">
    <source>
        <dbReference type="ARBA" id="ARBA00023264"/>
    </source>
</evidence>
<evidence type="ECO:0000313" key="20">
    <source>
        <dbReference type="EMBL" id="AGF46879.1"/>
    </source>
</evidence>